<keyword evidence="1" id="KW-0812">Transmembrane</keyword>
<protein>
    <submittedName>
        <fullName evidence="2">Uncharacterized protein</fullName>
    </submittedName>
</protein>
<dbReference type="AlphaFoldDB" id="A0A5E8CL57"/>
<reference evidence="2" key="1">
    <citation type="submission" date="2019-09" db="EMBL/GenBank/DDBJ databases">
        <authorList>
            <person name="Needham M D."/>
        </authorList>
    </citation>
    <scope>NUCLEOTIDE SEQUENCE</scope>
</reference>
<organism evidence="2">
    <name type="scientific">seawater metagenome</name>
    <dbReference type="NCBI Taxonomy" id="1561972"/>
    <lineage>
        <taxon>unclassified sequences</taxon>
        <taxon>metagenomes</taxon>
        <taxon>ecological metagenomes</taxon>
    </lineage>
</organism>
<dbReference type="EMBL" id="CABVLZ010000001">
    <property type="protein sequence ID" value="VVU94382.1"/>
    <property type="molecule type" value="Genomic_DNA"/>
</dbReference>
<evidence type="ECO:0000313" key="2">
    <source>
        <dbReference type="EMBL" id="VVU94382.1"/>
    </source>
</evidence>
<feature type="transmembrane region" description="Helical" evidence="1">
    <location>
        <begin position="12"/>
        <end position="30"/>
    </location>
</feature>
<proteinExistence type="predicted"/>
<gene>
    <name evidence="2" type="ORF">CPAV1605_104</name>
</gene>
<evidence type="ECO:0000256" key="1">
    <source>
        <dbReference type="SAM" id="Phobius"/>
    </source>
</evidence>
<keyword evidence="1" id="KW-1133">Transmembrane helix</keyword>
<accession>A0A5E8CL57</accession>
<name>A0A5E8CL57_9ZZZZ</name>
<keyword evidence="1" id="KW-0472">Membrane</keyword>
<sequence>MQNLNTDCFNTTLKYIIGICLFIVIVNFLFPKNIENFDNSINIQNPTVKKKYNSLTKKLGQPTYLEKNQKNNLKSATWMSPLNNFNDFGKYQGCDYIKIEGFPAKKYHPHPAIVFLMIGKYVQVPEHLLGPLKYASETINIEQLFVPKKYQDKYQKTGKKDYALVTGSCASVTISAITVQFAIDMINKYKNQKSKCLELYQEFRNEYDRRINDYLCGKGITNKVSWFDPKLFDEEEKMNIGKEKCEKKSKKLL</sequence>